<dbReference type="InterPro" id="IPR007060">
    <property type="entry name" value="FtsL/DivIC"/>
</dbReference>
<keyword evidence="1" id="KW-0175">Coiled coil</keyword>
<dbReference type="AlphaFoldDB" id="A0A1I5IT26"/>
<reference evidence="3 4" key="1">
    <citation type="submission" date="2016-10" db="EMBL/GenBank/DDBJ databases">
        <authorList>
            <person name="de Groot N.N."/>
        </authorList>
    </citation>
    <scope>NUCLEOTIDE SEQUENCE [LARGE SCALE GENOMIC DNA]</scope>
    <source>
        <strain evidence="3 4">DSM 1283</strain>
    </source>
</reference>
<name>A0A1I5IT26_9FIRM</name>
<organism evidence="3 4">
    <name type="scientific">Anaerocolumna aminovalerica</name>
    <dbReference type="NCBI Taxonomy" id="1527"/>
    <lineage>
        <taxon>Bacteria</taxon>
        <taxon>Bacillati</taxon>
        <taxon>Bacillota</taxon>
        <taxon>Clostridia</taxon>
        <taxon>Lachnospirales</taxon>
        <taxon>Lachnospiraceae</taxon>
        <taxon>Anaerocolumna</taxon>
    </lineage>
</organism>
<feature type="transmembrane region" description="Helical" evidence="2">
    <location>
        <begin position="12"/>
        <end position="30"/>
    </location>
</feature>
<sequence length="98" mass="11503">MSLRKKRKKRRTGLGITALMVLLICGIVVYKRQELSKSNVRIEAKIKELQEDIKDAEEEAKDIKKKKAYVQTQEFIEEMAREKLGLVYKDEIIFKSED</sequence>
<dbReference type="Proteomes" id="UP000198806">
    <property type="component" value="Unassembled WGS sequence"/>
</dbReference>
<evidence type="ECO:0000313" key="3">
    <source>
        <dbReference type="EMBL" id="SFO63642.1"/>
    </source>
</evidence>
<accession>A0A1I5IT26</accession>
<evidence type="ECO:0000313" key="4">
    <source>
        <dbReference type="Proteomes" id="UP000198806"/>
    </source>
</evidence>
<dbReference type="EMBL" id="FOWD01000052">
    <property type="protein sequence ID" value="SFO63642.1"/>
    <property type="molecule type" value="Genomic_DNA"/>
</dbReference>
<evidence type="ECO:0000256" key="1">
    <source>
        <dbReference type="SAM" id="Coils"/>
    </source>
</evidence>
<proteinExistence type="predicted"/>
<gene>
    <name evidence="3" type="ORF">SAMN04489757_1529</name>
</gene>
<dbReference type="STRING" id="1527.SAMN04489757_1529"/>
<keyword evidence="2" id="KW-0812">Transmembrane</keyword>
<keyword evidence="2" id="KW-1133">Transmembrane helix</keyword>
<keyword evidence="4" id="KW-1185">Reference proteome</keyword>
<protein>
    <submittedName>
        <fullName evidence="3">Septum formation initiator</fullName>
    </submittedName>
</protein>
<feature type="coiled-coil region" evidence="1">
    <location>
        <begin position="32"/>
        <end position="73"/>
    </location>
</feature>
<evidence type="ECO:0000256" key="2">
    <source>
        <dbReference type="SAM" id="Phobius"/>
    </source>
</evidence>
<dbReference type="Pfam" id="PF04977">
    <property type="entry name" value="DivIC"/>
    <property type="match status" value="1"/>
</dbReference>
<keyword evidence="2" id="KW-0472">Membrane</keyword>